<keyword evidence="4 12" id="KW-0560">Oxidoreductase</keyword>
<dbReference type="SUPFAM" id="SSF51735">
    <property type="entry name" value="NAD(P)-binding Rossmann-fold domains"/>
    <property type="match status" value="1"/>
</dbReference>
<comment type="catalytic activity">
    <reaction evidence="13">
        <text>sn-glycerol 3-phosphate + NADP(+) = dihydroxyacetone phosphate + NADPH + H(+)</text>
        <dbReference type="Rhea" id="RHEA:11096"/>
        <dbReference type="ChEBI" id="CHEBI:15378"/>
        <dbReference type="ChEBI" id="CHEBI:57597"/>
        <dbReference type="ChEBI" id="CHEBI:57642"/>
        <dbReference type="ChEBI" id="CHEBI:57783"/>
        <dbReference type="ChEBI" id="CHEBI:58349"/>
        <dbReference type="EC" id="1.1.1.94"/>
    </reaction>
</comment>
<keyword evidence="8" id="KW-1208">Phospholipid metabolism</keyword>
<dbReference type="AlphaFoldDB" id="A0A9X2S614"/>
<dbReference type="PIRSF" id="PIRSF000114">
    <property type="entry name" value="Glycerol-3-P_dh"/>
    <property type="match status" value="1"/>
</dbReference>
<evidence type="ECO:0000256" key="7">
    <source>
        <dbReference type="ARBA" id="ARBA00023209"/>
    </source>
</evidence>
<evidence type="ECO:0000256" key="6">
    <source>
        <dbReference type="ARBA" id="ARBA00023098"/>
    </source>
</evidence>
<dbReference type="EC" id="1.1.1.94" evidence="13"/>
<feature type="domain" description="Glycerol-3-phosphate dehydrogenase NAD-dependent C-terminal" evidence="15">
    <location>
        <begin position="185"/>
        <end position="333"/>
    </location>
</feature>
<feature type="active site" description="Proton acceptor" evidence="9">
    <location>
        <position position="196"/>
    </location>
</feature>
<dbReference type="Pfam" id="PF01210">
    <property type="entry name" value="NAD_Gly3P_dh_N"/>
    <property type="match status" value="1"/>
</dbReference>
<feature type="binding site" evidence="10">
    <location>
        <position position="108"/>
    </location>
    <ligand>
        <name>substrate</name>
    </ligand>
</feature>
<dbReference type="InterPro" id="IPR013328">
    <property type="entry name" value="6PGD_dom2"/>
</dbReference>
<dbReference type="GO" id="GO:0008654">
    <property type="term" value="P:phospholipid biosynthetic process"/>
    <property type="evidence" value="ECO:0007669"/>
    <property type="project" value="UniProtKB-KW"/>
</dbReference>
<dbReference type="Gene3D" id="3.40.50.720">
    <property type="entry name" value="NAD(P)-binding Rossmann-like Domain"/>
    <property type="match status" value="1"/>
</dbReference>
<keyword evidence="6" id="KW-0443">Lipid metabolism</keyword>
<accession>A0A9X2S614</accession>
<dbReference type="PRINTS" id="PR00077">
    <property type="entry name" value="GPDHDRGNASE"/>
</dbReference>
<evidence type="ECO:0000256" key="2">
    <source>
        <dbReference type="ARBA" id="ARBA00022516"/>
    </source>
</evidence>
<keyword evidence="3" id="KW-0521">NADP</keyword>
<dbReference type="GO" id="GO:0046168">
    <property type="term" value="P:glycerol-3-phosphate catabolic process"/>
    <property type="evidence" value="ECO:0007669"/>
    <property type="project" value="InterPro"/>
</dbReference>
<dbReference type="InterPro" id="IPR011128">
    <property type="entry name" value="G3P_DH_NAD-dep_N"/>
</dbReference>
<evidence type="ECO:0000256" key="5">
    <source>
        <dbReference type="ARBA" id="ARBA00023027"/>
    </source>
</evidence>
<dbReference type="Proteomes" id="UP001142078">
    <property type="component" value="Unassembled WGS sequence"/>
</dbReference>
<evidence type="ECO:0000259" key="14">
    <source>
        <dbReference type="Pfam" id="PF01210"/>
    </source>
</evidence>
<gene>
    <name evidence="16" type="ORF">NSA23_13655</name>
</gene>
<protein>
    <recommendedName>
        <fullName evidence="13">Glycerol-3-phosphate dehydrogenase</fullName>
        <ecNumber evidence="13">1.1.1.94</ecNumber>
    </recommendedName>
</protein>
<keyword evidence="5 11" id="KW-0520">NAD</keyword>
<evidence type="ECO:0000256" key="9">
    <source>
        <dbReference type="PIRSR" id="PIRSR000114-1"/>
    </source>
</evidence>
<reference evidence="16" key="1">
    <citation type="submission" date="2022-07" db="EMBL/GenBank/DDBJ databases">
        <title>Enhanced cultured diversity of the mouse gut microbiota enables custom-made synthetic communities.</title>
        <authorList>
            <person name="Afrizal A."/>
        </authorList>
    </citation>
    <scope>NUCLEOTIDE SEQUENCE</scope>
    <source>
        <strain evidence="16">DSM 29482</strain>
    </source>
</reference>
<dbReference type="GO" id="GO:0047952">
    <property type="term" value="F:glycerol-3-phosphate dehydrogenase [NAD(P)+] activity"/>
    <property type="evidence" value="ECO:0007669"/>
    <property type="project" value="UniProtKB-EC"/>
</dbReference>
<dbReference type="PANTHER" id="PTHR11728:SF1">
    <property type="entry name" value="GLYCEROL-3-PHOSPHATE DEHYDROGENASE [NAD(+)] 2, CHLOROPLASTIC"/>
    <property type="match status" value="1"/>
</dbReference>
<evidence type="ECO:0000256" key="3">
    <source>
        <dbReference type="ARBA" id="ARBA00022857"/>
    </source>
</evidence>
<evidence type="ECO:0000256" key="11">
    <source>
        <dbReference type="PIRSR" id="PIRSR000114-3"/>
    </source>
</evidence>
<keyword evidence="2" id="KW-0444">Lipid biosynthesis</keyword>
<dbReference type="InterPro" id="IPR006168">
    <property type="entry name" value="G3P_DH_NAD-dep"/>
</dbReference>
<dbReference type="EMBL" id="JANJZL010000012">
    <property type="protein sequence ID" value="MCR2045150.1"/>
    <property type="molecule type" value="Genomic_DNA"/>
</dbReference>
<dbReference type="Gene3D" id="1.10.1040.10">
    <property type="entry name" value="N-(1-d-carboxylethyl)-l-norvaline Dehydrogenase, domain 2"/>
    <property type="match status" value="1"/>
</dbReference>
<evidence type="ECO:0000313" key="17">
    <source>
        <dbReference type="Proteomes" id="UP001142078"/>
    </source>
</evidence>
<evidence type="ECO:0000259" key="15">
    <source>
        <dbReference type="Pfam" id="PF07479"/>
    </source>
</evidence>
<feature type="binding site" evidence="11">
    <location>
        <begin position="8"/>
        <end position="13"/>
    </location>
    <ligand>
        <name>NAD(+)</name>
        <dbReference type="ChEBI" id="CHEBI:57540"/>
    </ligand>
</feature>
<evidence type="ECO:0000256" key="1">
    <source>
        <dbReference type="ARBA" id="ARBA00011009"/>
    </source>
</evidence>
<dbReference type="InterPro" id="IPR008927">
    <property type="entry name" value="6-PGluconate_DH-like_C_sf"/>
</dbReference>
<comment type="similarity">
    <text evidence="1 12">Belongs to the NAD-dependent glycerol-3-phosphate dehydrogenase family.</text>
</comment>
<keyword evidence="17" id="KW-1185">Reference proteome</keyword>
<name>A0A9X2S614_9FIRM</name>
<evidence type="ECO:0000256" key="4">
    <source>
        <dbReference type="ARBA" id="ARBA00023002"/>
    </source>
</evidence>
<organism evidence="16 17">
    <name type="scientific">Anaerosalibacter massiliensis</name>
    <dbReference type="NCBI Taxonomy" id="1347392"/>
    <lineage>
        <taxon>Bacteria</taxon>
        <taxon>Bacillati</taxon>
        <taxon>Bacillota</taxon>
        <taxon>Tissierellia</taxon>
        <taxon>Tissierellales</taxon>
        <taxon>Sporanaerobacteraceae</taxon>
        <taxon>Anaerosalibacter</taxon>
    </lineage>
</organism>
<dbReference type="SUPFAM" id="SSF48179">
    <property type="entry name" value="6-phosphogluconate dehydrogenase C-terminal domain-like"/>
    <property type="match status" value="1"/>
</dbReference>
<comment type="caution">
    <text evidence="16">The sequence shown here is derived from an EMBL/GenBank/DDBJ whole genome shotgun (WGS) entry which is preliminary data.</text>
</comment>
<evidence type="ECO:0000256" key="10">
    <source>
        <dbReference type="PIRSR" id="PIRSR000114-2"/>
    </source>
</evidence>
<evidence type="ECO:0000256" key="8">
    <source>
        <dbReference type="ARBA" id="ARBA00023264"/>
    </source>
</evidence>
<evidence type="ECO:0000313" key="16">
    <source>
        <dbReference type="EMBL" id="MCR2045150.1"/>
    </source>
</evidence>
<dbReference type="PANTHER" id="PTHR11728">
    <property type="entry name" value="GLYCEROL-3-PHOSPHATE DEHYDROGENASE"/>
    <property type="match status" value="1"/>
</dbReference>
<dbReference type="GO" id="GO:0051287">
    <property type="term" value="F:NAD binding"/>
    <property type="evidence" value="ECO:0007669"/>
    <property type="project" value="InterPro"/>
</dbReference>
<dbReference type="InterPro" id="IPR036291">
    <property type="entry name" value="NAD(P)-bd_dom_sf"/>
</dbReference>
<dbReference type="GO" id="GO:0005829">
    <property type="term" value="C:cytosol"/>
    <property type="evidence" value="ECO:0007669"/>
    <property type="project" value="TreeGrafter"/>
</dbReference>
<feature type="binding site" evidence="11">
    <location>
        <position position="259"/>
    </location>
    <ligand>
        <name>NAD(+)</name>
        <dbReference type="ChEBI" id="CHEBI:57540"/>
    </ligand>
</feature>
<dbReference type="GO" id="GO:0005975">
    <property type="term" value="P:carbohydrate metabolic process"/>
    <property type="evidence" value="ECO:0007669"/>
    <property type="project" value="InterPro"/>
</dbReference>
<dbReference type="RefSeq" id="WP_042679663.1">
    <property type="nucleotide sequence ID" value="NZ_CABKTM010000014.1"/>
</dbReference>
<feature type="binding site" evidence="10">
    <location>
        <begin position="259"/>
        <end position="260"/>
    </location>
    <ligand>
        <name>substrate</name>
    </ligand>
</feature>
<proteinExistence type="inferred from homology"/>
<feature type="domain" description="Glycerol-3-phosphate dehydrogenase NAD-dependent N-terminal" evidence="14">
    <location>
        <begin position="3"/>
        <end position="164"/>
    </location>
</feature>
<dbReference type="Pfam" id="PF07479">
    <property type="entry name" value="NAD_Gly3P_dh_C"/>
    <property type="match status" value="1"/>
</dbReference>
<evidence type="ECO:0000256" key="13">
    <source>
        <dbReference type="RuleBase" id="RU000439"/>
    </source>
</evidence>
<sequence length="342" mass="37562">MEKVIVVGAGVMGSALAIHLGNNQVAVNLWGTKWDEKVLKDMESTRRHSKLEANLSESISLFYEEQLEEAFEETKLIIIAVSSKGIESICKTISPYLNEEHIILSVTKGIDEDNLYTMSNVIENALPEELRGKVSIVKLGGPIRANEIANAKYTEGVFASKNIESVKYAQKLFNSSKFKGGISADIEGVELCAAFKNAYAITMGIVEGLEGDMDNPKAALMARGAVEMANIVEAYNGSRETALGIAGVGDYYVTAQGGRNRTFGVLLGKGKTKAQAMDIMENQTVEGITATYNGYKLLKKLESQGKFNIREKAPLFQELYWILYEGKPVEEAINSYWESKDI</sequence>
<feature type="binding site" evidence="11">
    <location>
        <position position="145"/>
    </location>
    <ligand>
        <name>NAD(+)</name>
        <dbReference type="ChEBI" id="CHEBI:57540"/>
    </ligand>
</feature>
<evidence type="ECO:0000256" key="12">
    <source>
        <dbReference type="RuleBase" id="RU000437"/>
    </source>
</evidence>
<keyword evidence="7" id="KW-0594">Phospholipid biosynthesis</keyword>
<dbReference type="InterPro" id="IPR006109">
    <property type="entry name" value="G3P_DH_NAD-dep_C"/>
</dbReference>